<protein>
    <submittedName>
        <fullName evidence="1">Uncharacterized protein</fullName>
    </submittedName>
</protein>
<evidence type="ECO:0000313" key="1">
    <source>
        <dbReference type="EMBL" id="GMR61609.1"/>
    </source>
</evidence>
<dbReference type="AlphaFoldDB" id="A0AAN5DED8"/>
<reference evidence="2" key="1">
    <citation type="submission" date="2022-10" db="EMBL/GenBank/DDBJ databases">
        <title>Genome assembly of Pristionchus species.</title>
        <authorList>
            <person name="Yoshida K."/>
            <person name="Sommer R.J."/>
        </authorList>
    </citation>
    <scope>NUCLEOTIDE SEQUENCE [LARGE SCALE GENOMIC DNA]</scope>
    <source>
        <strain evidence="2">RS5460</strain>
    </source>
</reference>
<name>A0AAN5DED8_9BILA</name>
<sequence>TVIGTQLYAELLDAISKLEKERKPNMDGYYRSDKVAYILSFLNKTETEQKCILRKMTGANASLDFQEMNYAEKVRILLYKMNKTREARFDDSQMKQIRQHIETCILTISMVEVGHEREKFEMV</sequence>
<dbReference type="EMBL" id="BTRK01000006">
    <property type="protein sequence ID" value="GMR61609.1"/>
    <property type="molecule type" value="Genomic_DNA"/>
</dbReference>
<dbReference type="Proteomes" id="UP001328107">
    <property type="component" value="Unassembled WGS sequence"/>
</dbReference>
<evidence type="ECO:0000313" key="2">
    <source>
        <dbReference type="Proteomes" id="UP001328107"/>
    </source>
</evidence>
<feature type="non-terminal residue" evidence="1">
    <location>
        <position position="1"/>
    </location>
</feature>
<accession>A0AAN5DED8</accession>
<feature type="non-terminal residue" evidence="1">
    <location>
        <position position="123"/>
    </location>
</feature>
<comment type="caution">
    <text evidence="1">The sequence shown here is derived from an EMBL/GenBank/DDBJ whole genome shotgun (WGS) entry which is preliminary data.</text>
</comment>
<proteinExistence type="predicted"/>
<gene>
    <name evidence="1" type="ORF">PMAYCL1PPCAC_31804</name>
</gene>
<organism evidence="1 2">
    <name type="scientific">Pristionchus mayeri</name>
    <dbReference type="NCBI Taxonomy" id="1317129"/>
    <lineage>
        <taxon>Eukaryota</taxon>
        <taxon>Metazoa</taxon>
        <taxon>Ecdysozoa</taxon>
        <taxon>Nematoda</taxon>
        <taxon>Chromadorea</taxon>
        <taxon>Rhabditida</taxon>
        <taxon>Rhabditina</taxon>
        <taxon>Diplogasteromorpha</taxon>
        <taxon>Diplogasteroidea</taxon>
        <taxon>Neodiplogasteridae</taxon>
        <taxon>Pristionchus</taxon>
    </lineage>
</organism>
<keyword evidence="2" id="KW-1185">Reference proteome</keyword>